<dbReference type="Proteomes" id="UP000008633">
    <property type="component" value="Chromosome"/>
</dbReference>
<reference evidence="1 2" key="1">
    <citation type="journal article" date="2011" name="Stand. Genomic Sci.">
        <title>Complete genome sequence of Nitratifractor salsuginis type strain (E9I37-1).</title>
        <authorList>
            <person name="Anderson I."/>
            <person name="Sikorski J."/>
            <person name="Zeytun A."/>
            <person name="Nolan M."/>
            <person name="Lapidus A."/>
            <person name="Lucas S."/>
            <person name="Hammon N."/>
            <person name="Deshpande S."/>
            <person name="Cheng J.F."/>
            <person name="Tapia R."/>
            <person name="Han C."/>
            <person name="Goodwin L."/>
            <person name="Pitluck S."/>
            <person name="Liolios K."/>
            <person name="Pagani I."/>
            <person name="Ivanova N."/>
            <person name="Huntemann M."/>
            <person name="Mavromatis K."/>
            <person name="Ovchinikova G."/>
            <person name="Pati A."/>
            <person name="Chen A."/>
            <person name="Palaniappan K."/>
            <person name="Land M."/>
            <person name="Hauser L."/>
            <person name="Brambilla E.M."/>
            <person name="Ngatchou-Djao O.D."/>
            <person name="Rohde M."/>
            <person name="Tindall B.J."/>
            <person name="Goker M."/>
            <person name="Detter J.C."/>
            <person name="Woyke T."/>
            <person name="Bristow J."/>
            <person name="Eisen J.A."/>
            <person name="Markowitz V."/>
            <person name="Hugenholtz P."/>
            <person name="Klenk H.P."/>
            <person name="Kyrpides N.C."/>
        </authorList>
    </citation>
    <scope>NUCLEOTIDE SEQUENCE [LARGE SCALE GENOMIC DNA]</scope>
    <source>
        <strain evidence="2">DSM 16511 / JCM 12458 / E9I37-1</strain>
    </source>
</reference>
<protein>
    <submittedName>
        <fullName evidence="1">Uncharacterized protein</fullName>
    </submittedName>
</protein>
<dbReference type="STRING" id="749222.Nitsa_1783"/>
<dbReference type="AlphaFoldDB" id="E6X1N7"/>
<gene>
    <name evidence="1" type="ordered locus">Nitsa_1783</name>
</gene>
<keyword evidence="2" id="KW-1185">Reference proteome</keyword>
<dbReference type="EMBL" id="CP002452">
    <property type="protein sequence ID" value="ADV47028.1"/>
    <property type="molecule type" value="Genomic_DNA"/>
</dbReference>
<dbReference type="KEGG" id="nsa:Nitsa_1783"/>
<organism evidence="1 2">
    <name type="scientific">Nitratifractor salsuginis (strain DSM 16511 / JCM 12458 / E9I37-1)</name>
    <dbReference type="NCBI Taxonomy" id="749222"/>
    <lineage>
        <taxon>Bacteria</taxon>
        <taxon>Pseudomonadati</taxon>
        <taxon>Campylobacterota</taxon>
        <taxon>Epsilonproteobacteria</taxon>
        <taxon>Campylobacterales</taxon>
        <taxon>Sulfurovaceae</taxon>
        <taxon>Nitratifractor</taxon>
    </lineage>
</organism>
<name>E6X1N7_NITSE</name>
<evidence type="ECO:0000313" key="2">
    <source>
        <dbReference type="Proteomes" id="UP000008633"/>
    </source>
</evidence>
<dbReference type="HOGENOM" id="CLU_2602455_0_0_7"/>
<accession>E6X1N7</accession>
<reference evidence="2" key="2">
    <citation type="submission" date="2011-01" db="EMBL/GenBank/DDBJ databases">
        <title>The complete genome of Nitratifractor salsuginis DSM 16511.</title>
        <authorList>
            <consortium name="US DOE Joint Genome Institute (JGI-PGF)"/>
            <person name="Lucas S."/>
            <person name="Copeland A."/>
            <person name="Lapidus A."/>
            <person name="Bruce D."/>
            <person name="Goodwin L."/>
            <person name="Pitluck S."/>
            <person name="Kyrpides N."/>
            <person name="Mavromatis K."/>
            <person name="Ivanova N."/>
            <person name="Mikhailova N."/>
            <person name="Zeytun A."/>
            <person name="Detter J.C."/>
            <person name="Tapia R."/>
            <person name="Han C."/>
            <person name="Land M."/>
            <person name="Hauser L."/>
            <person name="Markowitz V."/>
            <person name="Cheng J.-F."/>
            <person name="Hugenholtz P."/>
            <person name="Woyke T."/>
            <person name="Wu D."/>
            <person name="Tindall B."/>
            <person name="Schuetze A."/>
            <person name="Brambilla E."/>
            <person name="Klenk H.-P."/>
            <person name="Eisen J.A."/>
        </authorList>
    </citation>
    <scope>NUCLEOTIDE SEQUENCE [LARGE SCALE GENOMIC DNA]</scope>
    <source>
        <strain evidence="2">DSM 16511 / JCM 12458 / E9I37-1</strain>
    </source>
</reference>
<proteinExistence type="predicted"/>
<sequence length="79" mass="8749">MTGCGNTPRPVLHPVVPKLRGPVKCGDIRIERQNGHVVVNQDDAKCIDAALRVCISDRKKLIYANRANVAQMKRAMGKR</sequence>
<evidence type="ECO:0000313" key="1">
    <source>
        <dbReference type="EMBL" id="ADV47028.1"/>
    </source>
</evidence>